<dbReference type="GO" id="GO:0006313">
    <property type="term" value="P:DNA transposition"/>
    <property type="evidence" value="ECO:0007669"/>
    <property type="project" value="InterPro"/>
</dbReference>
<protein>
    <submittedName>
        <fullName evidence="1">Uncharacterized protein</fullName>
    </submittedName>
</protein>
<organism evidence="1 2">
    <name type="scientific">Shackletoniella antarctica</name>
    <dbReference type="NCBI Taxonomy" id="268115"/>
    <lineage>
        <taxon>Bacteria</taxon>
        <taxon>Bacillati</taxon>
        <taxon>Cyanobacteriota</taxon>
        <taxon>Cyanophyceae</taxon>
        <taxon>Oculatellales</taxon>
        <taxon>Oculatellaceae</taxon>
        <taxon>Shackletoniella</taxon>
    </lineage>
</organism>
<dbReference type="EMBL" id="QBMN01000057">
    <property type="protein sequence ID" value="PZO41848.1"/>
    <property type="molecule type" value="Genomic_DNA"/>
</dbReference>
<dbReference type="AlphaFoldDB" id="A0A2W4YFK8"/>
<dbReference type="InterPro" id="IPR036515">
    <property type="entry name" value="Transposase_17_sf"/>
</dbReference>
<reference evidence="1 2" key="2">
    <citation type="submission" date="2018-06" db="EMBL/GenBank/DDBJ databases">
        <title>Metagenomic assembly of (sub)arctic Cyanobacteria and their associated microbiome from non-axenic cultures.</title>
        <authorList>
            <person name="Baurain D."/>
        </authorList>
    </citation>
    <scope>NUCLEOTIDE SEQUENCE [LARGE SCALE GENOMIC DNA]</scope>
    <source>
        <strain evidence="1">ULC041bin1</strain>
    </source>
</reference>
<dbReference type="GO" id="GO:0003677">
    <property type="term" value="F:DNA binding"/>
    <property type="evidence" value="ECO:0007669"/>
    <property type="project" value="InterPro"/>
</dbReference>
<accession>A0A2W4YFK8</accession>
<sequence length="173" mass="19240">MGFPYSTDTLDPLKLEPFTHGTAVKAYLIELSTFQQQPLLGSYDQGKLCLNDCGLIVAGEWVRSATKRSGIDLDLWNITPTSLKSIVFLQVETPFNTQAPGPLESQKPWLLSSFVTSFKAAAAKRINLCRNQLGQSVWQSSYDELLIDDPRQLSTIRNQLQEQPINESPSPPA</sequence>
<evidence type="ECO:0000313" key="2">
    <source>
        <dbReference type="Proteomes" id="UP000249081"/>
    </source>
</evidence>
<dbReference type="GO" id="GO:0004803">
    <property type="term" value="F:transposase activity"/>
    <property type="evidence" value="ECO:0007669"/>
    <property type="project" value="InterPro"/>
</dbReference>
<gene>
    <name evidence="1" type="ORF">DCF17_09955</name>
</gene>
<dbReference type="Proteomes" id="UP000249081">
    <property type="component" value="Unassembled WGS sequence"/>
</dbReference>
<dbReference type="Gene3D" id="3.30.70.1290">
    <property type="entry name" value="Transposase IS200-like"/>
    <property type="match status" value="1"/>
</dbReference>
<evidence type="ECO:0000313" key="1">
    <source>
        <dbReference type="EMBL" id="PZO41848.1"/>
    </source>
</evidence>
<proteinExistence type="predicted"/>
<comment type="caution">
    <text evidence="1">The sequence shown here is derived from an EMBL/GenBank/DDBJ whole genome shotgun (WGS) entry which is preliminary data.</text>
</comment>
<reference evidence="2" key="1">
    <citation type="submission" date="2018-04" db="EMBL/GenBank/DDBJ databases">
        <authorList>
            <person name="Cornet L."/>
        </authorList>
    </citation>
    <scope>NUCLEOTIDE SEQUENCE [LARGE SCALE GENOMIC DNA]</scope>
</reference>
<name>A0A2W4YFK8_9CYAN</name>